<keyword evidence="2" id="KW-1185">Reference proteome</keyword>
<reference evidence="1" key="1">
    <citation type="submission" date="2021-05" db="EMBL/GenBank/DDBJ databases">
        <authorList>
            <person name="Scholz U."/>
            <person name="Mascher M."/>
            <person name="Fiebig A."/>
        </authorList>
    </citation>
    <scope>NUCLEOTIDE SEQUENCE [LARGE SCALE GENOMIC DNA]</scope>
</reference>
<evidence type="ECO:0000313" key="2">
    <source>
        <dbReference type="Proteomes" id="UP001732700"/>
    </source>
</evidence>
<dbReference type="EnsemblPlants" id="AVESA.00010b.r2.5AG0832110.1">
    <property type="protein sequence ID" value="AVESA.00010b.r2.5AG0832110.1.CDS"/>
    <property type="gene ID" value="AVESA.00010b.r2.5AG0832110"/>
</dbReference>
<name>A0ACD5XPB3_AVESA</name>
<evidence type="ECO:0000313" key="1">
    <source>
        <dbReference type="EnsemblPlants" id="AVESA.00010b.r2.5AG0832110.1.CDS"/>
    </source>
</evidence>
<protein>
    <submittedName>
        <fullName evidence="1">Uncharacterized protein</fullName>
    </submittedName>
</protein>
<organism evidence="1 2">
    <name type="scientific">Avena sativa</name>
    <name type="common">Oat</name>
    <dbReference type="NCBI Taxonomy" id="4498"/>
    <lineage>
        <taxon>Eukaryota</taxon>
        <taxon>Viridiplantae</taxon>
        <taxon>Streptophyta</taxon>
        <taxon>Embryophyta</taxon>
        <taxon>Tracheophyta</taxon>
        <taxon>Spermatophyta</taxon>
        <taxon>Magnoliopsida</taxon>
        <taxon>Liliopsida</taxon>
        <taxon>Poales</taxon>
        <taxon>Poaceae</taxon>
        <taxon>BOP clade</taxon>
        <taxon>Pooideae</taxon>
        <taxon>Poodae</taxon>
        <taxon>Poeae</taxon>
        <taxon>Poeae Chloroplast Group 1 (Aveneae type)</taxon>
        <taxon>Aveninae</taxon>
        <taxon>Avena</taxon>
    </lineage>
</organism>
<sequence length="248" mass="27238">MAAVSCDAPVPPAMPDRVRDRLYFGDINDAIAALTGPLPDGTGVTHVLSVVSSASISFFTDYRPGLSLQAEEVRRVVAGEDGAPSSAVSPGRLMRVVEKTGKGLTVTRMAVPLRDTEEENLLDHLEPCLDFIDEGRKEGSVLVHCFAGVSRSATIITAYLMRTEQKSLEAPSRSSPEASRFEEFIRFRWCKYPYHQIRRALDLKKQKLGAATCIPTIAYGHSQVLVLVAKSVMCVYVTTAYKNRFKAK</sequence>
<proteinExistence type="predicted"/>
<accession>A0ACD5XPB3</accession>
<reference evidence="1" key="2">
    <citation type="submission" date="2025-09" db="UniProtKB">
        <authorList>
            <consortium name="EnsemblPlants"/>
        </authorList>
    </citation>
    <scope>IDENTIFICATION</scope>
</reference>
<dbReference type="Proteomes" id="UP001732700">
    <property type="component" value="Chromosome 5A"/>
</dbReference>